<keyword evidence="3" id="KW-1185">Reference proteome</keyword>
<feature type="signal peptide" evidence="1">
    <location>
        <begin position="1"/>
        <end position="27"/>
    </location>
</feature>
<dbReference type="Gene3D" id="3.40.50.1240">
    <property type="entry name" value="Phosphoglycerate mutase-like"/>
    <property type="match status" value="1"/>
</dbReference>
<keyword evidence="1" id="KW-0732">Signal</keyword>
<dbReference type="SUPFAM" id="SSF53254">
    <property type="entry name" value="Phosphoglycerate mutase-like"/>
    <property type="match status" value="1"/>
</dbReference>
<proteinExistence type="predicted"/>
<evidence type="ECO:0000313" key="2">
    <source>
        <dbReference type="EMBL" id="TGU71757.1"/>
    </source>
</evidence>
<dbReference type="EMBL" id="SRSC01000003">
    <property type="protein sequence ID" value="TGU71757.1"/>
    <property type="molecule type" value="Genomic_DNA"/>
</dbReference>
<organism evidence="2 3">
    <name type="scientific">Geomonas terrae</name>
    <dbReference type="NCBI Taxonomy" id="2562681"/>
    <lineage>
        <taxon>Bacteria</taxon>
        <taxon>Pseudomonadati</taxon>
        <taxon>Thermodesulfobacteriota</taxon>
        <taxon>Desulfuromonadia</taxon>
        <taxon>Geobacterales</taxon>
        <taxon>Geobacteraceae</taxon>
        <taxon>Geomonas</taxon>
    </lineage>
</organism>
<feature type="chain" id="PRO_5020348486" evidence="1">
    <location>
        <begin position="28"/>
        <end position="213"/>
    </location>
</feature>
<dbReference type="Pfam" id="PF00300">
    <property type="entry name" value="His_Phos_1"/>
    <property type="match status" value="1"/>
</dbReference>
<sequence length="213" mass="23546">MPFGATLRFICTAITLLSLAIALPVYAEEHHKFTELPGTRALISQLRAGGFVLFMRHGPTDSSKPDQFPLTDPNDCSKQRPLIEEGRQVAHFLGDTLRRGRIPVDEVYAGPLCRTRETALAAFGNFKVSQKLMTTTNLTTEEKGPYLDELRRLLSSPVTKGNRVLVTHAPNLADLIGYFPGPEGVIVVFQPMDNGRFNYLATIPPAAWAKLIK</sequence>
<evidence type="ECO:0000313" key="3">
    <source>
        <dbReference type="Proteomes" id="UP000306416"/>
    </source>
</evidence>
<protein>
    <submittedName>
        <fullName evidence="2">Histidine phosphatase family protein</fullName>
    </submittedName>
</protein>
<comment type="caution">
    <text evidence="2">The sequence shown here is derived from an EMBL/GenBank/DDBJ whole genome shotgun (WGS) entry which is preliminary data.</text>
</comment>
<dbReference type="AlphaFoldDB" id="A0A4S1CEA0"/>
<name>A0A4S1CEA0_9BACT</name>
<dbReference type="InterPro" id="IPR029033">
    <property type="entry name" value="His_PPase_superfam"/>
</dbReference>
<dbReference type="CDD" id="cd07040">
    <property type="entry name" value="HP"/>
    <property type="match status" value="1"/>
</dbReference>
<evidence type="ECO:0000256" key="1">
    <source>
        <dbReference type="SAM" id="SignalP"/>
    </source>
</evidence>
<dbReference type="InterPro" id="IPR013078">
    <property type="entry name" value="His_Pase_superF_clade-1"/>
</dbReference>
<accession>A0A4S1CEA0</accession>
<gene>
    <name evidence="2" type="ORF">E4633_14105</name>
</gene>
<dbReference type="Proteomes" id="UP000306416">
    <property type="component" value="Unassembled WGS sequence"/>
</dbReference>
<reference evidence="2 3" key="1">
    <citation type="submission" date="2019-04" db="EMBL/GenBank/DDBJ databases">
        <title>Geobacter oryzae sp. nov., ferric-reducing bacteria isolated from paddy soil.</title>
        <authorList>
            <person name="Xu Z."/>
            <person name="Masuda Y."/>
            <person name="Itoh H."/>
            <person name="Senoo K."/>
        </authorList>
    </citation>
    <scope>NUCLEOTIDE SEQUENCE [LARGE SCALE GENOMIC DNA]</scope>
    <source>
        <strain evidence="2 3">Red111</strain>
    </source>
</reference>